<evidence type="ECO:0000256" key="1">
    <source>
        <dbReference type="SAM" id="Phobius"/>
    </source>
</evidence>
<feature type="transmembrane region" description="Helical" evidence="1">
    <location>
        <begin position="348"/>
        <end position="381"/>
    </location>
</feature>
<feature type="transmembrane region" description="Helical" evidence="1">
    <location>
        <begin position="66"/>
        <end position="88"/>
    </location>
</feature>
<feature type="transmembrane region" description="Helical" evidence="1">
    <location>
        <begin position="310"/>
        <end position="332"/>
    </location>
</feature>
<evidence type="ECO:0000313" key="2">
    <source>
        <dbReference type="EMBL" id="WPX72162.1"/>
    </source>
</evidence>
<keyword evidence="1" id="KW-0472">Membrane</keyword>
<name>A0ABZ0U4K9_9FIRM</name>
<accession>A0ABZ0U4K9</accession>
<gene>
    <name evidence="2" type="ORF">BLCOC_04860</name>
</gene>
<keyword evidence="3" id="KW-1185">Reference proteome</keyword>
<keyword evidence="1" id="KW-1133">Transmembrane helix</keyword>
<evidence type="ECO:0008006" key="4">
    <source>
        <dbReference type="Google" id="ProtNLM"/>
    </source>
</evidence>
<dbReference type="EMBL" id="CP136422">
    <property type="protein sequence ID" value="WPX72162.1"/>
    <property type="molecule type" value="Genomic_DNA"/>
</dbReference>
<feature type="transmembrane region" description="Helical" evidence="1">
    <location>
        <begin position="217"/>
        <end position="241"/>
    </location>
</feature>
<dbReference type="Proteomes" id="UP001325248">
    <property type="component" value="Chromosome"/>
</dbReference>
<keyword evidence="1" id="KW-0812">Transmembrane</keyword>
<feature type="transmembrane region" description="Helical" evidence="1">
    <location>
        <begin position="94"/>
        <end position="118"/>
    </location>
</feature>
<feature type="transmembrane region" description="Helical" evidence="1">
    <location>
        <begin position="41"/>
        <end position="59"/>
    </location>
</feature>
<organism evidence="2 3">
    <name type="scientific">Blautia producta</name>
    <dbReference type="NCBI Taxonomy" id="33035"/>
    <lineage>
        <taxon>Bacteria</taxon>
        <taxon>Bacillati</taxon>
        <taxon>Bacillota</taxon>
        <taxon>Clostridia</taxon>
        <taxon>Lachnospirales</taxon>
        <taxon>Lachnospiraceae</taxon>
        <taxon>Blautia</taxon>
    </lineage>
</organism>
<proteinExistence type="predicted"/>
<feature type="transmembrane region" description="Helical" evidence="1">
    <location>
        <begin position="178"/>
        <end position="205"/>
    </location>
</feature>
<evidence type="ECO:0000313" key="3">
    <source>
        <dbReference type="Proteomes" id="UP001325248"/>
    </source>
</evidence>
<feature type="transmembrane region" description="Helical" evidence="1">
    <location>
        <begin position="130"/>
        <end position="158"/>
    </location>
</feature>
<feature type="transmembrane region" description="Helical" evidence="1">
    <location>
        <begin position="12"/>
        <end position="29"/>
    </location>
</feature>
<reference evidence="2" key="1">
    <citation type="submission" date="2023-10" db="EMBL/GenBank/DDBJ databases">
        <title>Genome sequence of Blautia coccoides DSM 935.</title>
        <authorList>
            <person name="Boeer T."/>
            <person name="Bengelsdorf F.R."/>
            <person name="Daniel R."/>
            <person name="Poehlein A."/>
        </authorList>
    </citation>
    <scope>NUCLEOTIDE SEQUENCE [LARGE SCALE GENOMIC DNA]</scope>
    <source>
        <strain evidence="2">DSM 935</strain>
    </source>
</reference>
<sequence length="399" mass="45902">MRNVQRNLILKSTVLANILVIYIYVPYFANILENTFKISSLYQYIIYMTLAIVAIGTTMSINKRVFAFLFIFFAMILVNYMVVPYQYYVFIEGIQALVGIIVPCLCVSNNLFNLNIFIEKWWRFSRLNLPLVLVAIILFKQGLVHYSIFTSICVPNVFIGSYMVLQGIEKKKWLYVNVAFNILVTAVLGGRMSAAISACMILFAYVYSGRIKLWKKLIIIVGLVIAAYILFNNLIEILYWISQKLEQYGMQSRSVTLLINQIKSNEIYLTNRDYIYSACIEYVKGRMGLPGGFGIPLYITSGEYYYAHNVILQLLTFFGIWGTIIVIGITLIRSRTLKYIAPVRCRKFIYFLLLCYVGIGMTGSSIWIHYLSTIFIAIFFFGNSELYQSIDVDRIGIES</sequence>
<protein>
    <recommendedName>
        <fullName evidence="4">O-antigen ligase</fullName>
    </recommendedName>
</protein>